<sequence>MLISWRSALSLLLASSLFFFDEWISTPSCRFVPRADHDPRDAAADDRDGLKVMIASDLLLMGSDAGFVDTYFGDYYLSKFFKKSFQTLKPDMLVVLGDFSARGSELTRRKWVPVLRQFHRLIGSLITLPFHVILGDRDIGDCSELDSQLVDWISSHLPGLDSAGCGAFEMENITFLSLNSVALLCGNNALRFGVEEVIERESLDFQTEIEGARTEMTNDFSLGKEMSPNFAWRENSMESGSGPVLLLHFPLHPTGRSRNDGQHCHEKAYSNSLVDVNELWQRRLAGSGPYESSHNIPPNATEYIFQALRPRIVFSGHSLDFCDYRHQDGTREVTVPAMSWHARDDPGFVIATFRPGKSVGISHCSLGRQSYAIIYIFMLVLLMLMILLVKFLTTFRTIMMAVALL</sequence>
<feature type="transmembrane region" description="Helical" evidence="10">
    <location>
        <begin position="372"/>
        <end position="392"/>
    </location>
</feature>
<proteinExistence type="inferred from homology"/>
<evidence type="ECO:0000256" key="4">
    <source>
        <dbReference type="ARBA" id="ARBA00022692"/>
    </source>
</evidence>
<keyword evidence="6" id="KW-0378">Hydrolase</keyword>
<evidence type="ECO:0000313" key="14">
    <source>
        <dbReference type="RefSeq" id="XP_030545157.1"/>
    </source>
</evidence>
<evidence type="ECO:0000256" key="7">
    <source>
        <dbReference type="ARBA" id="ARBA00022989"/>
    </source>
</evidence>
<evidence type="ECO:0000256" key="2">
    <source>
        <dbReference type="ARBA" id="ARBA00004141"/>
    </source>
</evidence>
<dbReference type="GeneID" id="115751399"/>
<comment type="cofactor">
    <cofactor evidence="1">
        <name>Mn(2+)</name>
        <dbReference type="ChEBI" id="CHEBI:29035"/>
    </cofactor>
</comment>
<organism evidence="13 14">
    <name type="scientific">Rhodamnia argentea</name>
    <dbReference type="NCBI Taxonomy" id="178133"/>
    <lineage>
        <taxon>Eukaryota</taxon>
        <taxon>Viridiplantae</taxon>
        <taxon>Streptophyta</taxon>
        <taxon>Embryophyta</taxon>
        <taxon>Tracheophyta</taxon>
        <taxon>Spermatophyta</taxon>
        <taxon>Magnoliopsida</taxon>
        <taxon>eudicotyledons</taxon>
        <taxon>Gunneridae</taxon>
        <taxon>Pentapetalae</taxon>
        <taxon>rosids</taxon>
        <taxon>malvids</taxon>
        <taxon>Myrtales</taxon>
        <taxon>Myrtaceae</taxon>
        <taxon>Myrtoideae</taxon>
        <taxon>Myrteae</taxon>
        <taxon>Australasian group</taxon>
        <taxon>Rhodamnia</taxon>
    </lineage>
</organism>
<keyword evidence="9" id="KW-0464">Manganese</keyword>
<feature type="domain" description="Calcineurin-like phosphoesterase" evidence="12">
    <location>
        <begin position="51"/>
        <end position="318"/>
    </location>
</feature>
<dbReference type="OrthoDB" id="9984693at2759"/>
<evidence type="ECO:0000256" key="11">
    <source>
        <dbReference type="SAM" id="SignalP"/>
    </source>
</evidence>
<dbReference type="InterPro" id="IPR033308">
    <property type="entry name" value="PGAP5/Cdc1/Ted1"/>
</dbReference>
<keyword evidence="4 10" id="KW-0812">Transmembrane</keyword>
<dbReference type="InterPro" id="IPR004843">
    <property type="entry name" value="Calcineurin-like_PHP"/>
</dbReference>
<dbReference type="GO" id="GO:0016787">
    <property type="term" value="F:hydrolase activity"/>
    <property type="evidence" value="ECO:0007669"/>
    <property type="project" value="UniProtKB-KW"/>
</dbReference>
<reference evidence="14" key="2">
    <citation type="submission" date="2025-08" db="UniProtKB">
        <authorList>
            <consortium name="RefSeq"/>
        </authorList>
    </citation>
    <scope>IDENTIFICATION</scope>
    <source>
        <tissue evidence="14">Leaf</tissue>
    </source>
</reference>
<evidence type="ECO:0000256" key="5">
    <source>
        <dbReference type="ARBA" id="ARBA00022723"/>
    </source>
</evidence>
<dbReference type="AlphaFoldDB" id="A0A8B8QG08"/>
<dbReference type="FunFam" id="3.60.21.10:FF:000135">
    <property type="entry name" value="Os06g0222800 protein"/>
    <property type="match status" value="1"/>
</dbReference>
<protein>
    <submittedName>
        <fullName evidence="14">Metallophosphoesterase 1-like isoform X1</fullName>
    </submittedName>
</protein>
<evidence type="ECO:0000256" key="1">
    <source>
        <dbReference type="ARBA" id="ARBA00001936"/>
    </source>
</evidence>
<evidence type="ECO:0000256" key="9">
    <source>
        <dbReference type="ARBA" id="ARBA00023211"/>
    </source>
</evidence>
<evidence type="ECO:0000256" key="10">
    <source>
        <dbReference type="SAM" id="Phobius"/>
    </source>
</evidence>
<keyword evidence="8 10" id="KW-0472">Membrane</keyword>
<evidence type="ECO:0000256" key="6">
    <source>
        <dbReference type="ARBA" id="ARBA00022801"/>
    </source>
</evidence>
<evidence type="ECO:0000256" key="3">
    <source>
        <dbReference type="ARBA" id="ARBA00008895"/>
    </source>
</evidence>
<comment type="subcellular location">
    <subcellularLocation>
        <location evidence="2">Membrane</location>
        <topology evidence="2">Multi-pass membrane protein</topology>
    </subcellularLocation>
</comment>
<reference evidence="13" key="1">
    <citation type="submission" date="2025-05" db="UniProtKB">
        <authorList>
            <consortium name="RefSeq"/>
        </authorList>
    </citation>
    <scope>NUCLEOTIDE SEQUENCE [LARGE SCALE GENOMIC DNA]</scope>
</reference>
<accession>A0A8B8QG08</accession>
<evidence type="ECO:0000313" key="13">
    <source>
        <dbReference type="Proteomes" id="UP000827889"/>
    </source>
</evidence>
<dbReference type="GO" id="GO:0006506">
    <property type="term" value="P:GPI anchor biosynthetic process"/>
    <property type="evidence" value="ECO:0007669"/>
    <property type="project" value="InterPro"/>
</dbReference>
<feature type="chain" id="PRO_5034967277" evidence="11">
    <location>
        <begin position="17"/>
        <end position="405"/>
    </location>
</feature>
<comment type="similarity">
    <text evidence="3">Belongs to the metallophosphoesterase superfamily. MPPE1 family.</text>
</comment>
<gene>
    <name evidence="14" type="primary">LOC115751399</name>
</gene>
<feature type="signal peptide" evidence="11">
    <location>
        <begin position="1"/>
        <end position="16"/>
    </location>
</feature>
<dbReference type="SUPFAM" id="SSF56300">
    <property type="entry name" value="Metallo-dependent phosphatases"/>
    <property type="match status" value="1"/>
</dbReference>
<keyword evidence="13" id="KW-1185">Reference proteome</keyword>
<dbReference type="GO" id="GO:0046872">
    <property type="term" value="F:metal ion binding"/>
    <property type="evidence" value="ECO:0007669"/>
    <property type="project" value="UniProtKB-KW"/>
</dbReference>
<evidence type="ECO:0000256" key="8">
    <source>
        <dbReference type="ARBA" id="ARBA00023136"/>
    </source>
</evidence>
<dbReference type="Proteomes" id="UP000827889">
    <property type="component" value="Chromosome 2"/>
</dbReference>
<dbReference type="RefSeq" id="XP_030545157.1">
    <property type="nucleotide sequence ID" value="XM_030689297.2"/>
</dbReference>
<keyword evidence="7 10" id="KW-1133">Transmembrane helix</keyword>
<dbReference type="GO" id="GO:0016020">
    <property type="term" value="C:membrane"/>
    <property type="evidence" value="ECO:0007669"/>
    <property type="project" value="UniProtKB-SubCell"/>
</dbReference>
<dbReference type="PANTHER" id="PTHR13315:SF0">
    <property type="entry name" value="METALLOPHOSPHOESTERASE 1"/>
    <property type="match status" value="1"/>
</dbReference>
<dbReference type="PANTHER" id="PTHR13315">
    <property type="entry name" value="METALLO PHOSPHOESTERASE RELATED"/>
    <property type="match status" value="1"/>
</dbReference>
<evidence type="ECO:0000259" key="12">
    <source>
        <dbReference type="Pfam" id="PF00149"/>
    </source>
</evidence>
<keyword evidence="11" id="KW-0732">Signal</keyword>
<dbReference type="InterPro" id="IPR029052">
    <property type="entry name" value="Metallo-depent_PP-like"/>
</dbReference>
<keyword evidence="5" id="KW-0479">Metal-binding</keyword>
<dbReference type="Pfam" id="PF00149">
    <property type="entry name" value="Metallophos"/>
    <property type="match status" value="1"/>
</dbReference>
<dbReference type="KEGG" id="rarg:115751399"/>
<name>A0A8B8QG08_9MYRT</name>